<dbReference type="EC" id="2.3.1.286" evidence="4"/>
<feature type="binding site" evidence="10">
    <location>
        <position position="293"/>
    </location>
    <ligand>
        <name>Zn(2+)</name>
        <dbReference type="ChEBI" id="CHEBI:29105"/>
    </ligand>
</feature>
<comment type="similarity">
    <text evidence="3">Belongs to the sirtuin family. Class I subfamily.</text>
</comment>
<evidence type="ECO:0000256" key="8">
    <source>
        <dbReference type="ARBA" id="ARBA00023027"/>
    </source>
</evidence>
<dbReference type="WBParaSite" id="TREG1_23070.1">
    <property type="protein sequence ID" value="TREG1_23070.1"/>
    <property type="gene ID" value="TREG1_23070"/>
</dbReference>
<dbReference type="Gene3D" id="3.30.1600.10">
    <property type="entry name" value="SIR2/SIRT2 'Small Domain"/>
    <property type="match status" value="1"/>
</dbReference>
<evidence type="ECO:0000256" key="5">
    <source>
        <dbReference type="ARBA" id="ARBA00022679"/>
    </source>
</evidence>
<evidence type="ECO:0000256" key="2">
    <source>
        <dbReference type="ARBA" id="ARBA00004123"/>
    </source>
</evidence>
<dbReference type="GO" id="GO:0046872">
    <property type="term" value="F:metal ion binding"/>
    <property type="evidence" value="ECO:0007669"/>
    <property type="project" value="UniProtKB-KW"/>
</dbReference>
<proteinExistence type="inferred from homology"/>
<dbReference type="PANTHER" id="PTHR11085">
    <property type="entry name" value="NAD-DEPENDENT PROTEIN DEACYLASE SIRTUIN-5, MITOCHONDRIAL-RELATED"/>
    <property type="match status" value="1"/>
</dbReference>
<dbReference type="WBParaSite" id="TREG1_23070.3">
    <property type="protein sequence ID" value="TREG1_23070.3"/>
    <property type="gene ID" value="TREG1_23070"/>
</dbReference>
<dbReference type="GO" id="GO:0003714">
    <property type="term" value="F:transcription corepressor activity"/>
    <property type="evidence" value="ECO:0007669"/>
    <property type="project" value="TreeGrafter"/>
</dbReference>
<dbReference type="AlphaFoldDB" id="A0AA85JIV9"/>
<keyword evidence="13" id="KW-1185">Reference proteome</keyword>
<dbReference type="WBParaSite" id="TREG1_23070.6">
    <property type="protein sequence ID" value="TREG1_23070.6"/>
    <property type="gene ID" value="TREG1_23070"/>
</dbReference>
<dbReference type="GO" id="GO:0005637">
    <property type="term" value="C:nuclear inner membrane"/>
    <property type="evidence" value="ECO:0007669"/>
    <property type="project" value="TreeGrafter"/>
</dbReference>
<dbReference type="WBParaSite" id="TREG1_23070.5">
    <property type="protein sequence ID" value="TREG1_23070.5"/>
    <property type="gene ID" value="TREG1_23070"/>
</dbReference>
<dbReference type="GO" id="GO:0002039">
    <property type="term" value="F:p53 binding"/>
    <property type="evidence" value="ECO:0007669"/>
    <property type="project" value="TreeGrafter"/>
</dbReference>
<dbReference type="PANTHER" id="PTHR11085:SF9">
    <property type="entry name" value="NAD-DEPENDENT PROTEIN DEACETYLASE SIRTUIN-1"/>
    <property type="match status" value="1"/>
</dbReference>
<dbReference type="InterPro" id="IPR029035">
    <property type="entry name" value="DHS-like_NAD/FAD-binding_dom"/>
</dbReference>
<dbReference type="InterPro" id="IPR003000">
    <property type="entry name" value="Sirtuin"/>
</dbReference>
<evidence type="ECO:0000256" key="11">
    <source>
        <dbReference type="SAM" id="MobiDB-lite"/>
    </source>
</evidence>
<name>A0AA85JIV9_TRIRE</name>
<dbReference type="GO" id="GO:0005654">
    <property type="term" value="C:nucleoplasm"/>
    <property type="evidence" value="ECO:0007669"/>
    <property type="project" value="TreeGrafter"/>
</dbReference>
<feature type="region of interest" description="Disordered" evidence="11">
    <location>
        <begin position="299"/>
        <end position="344"/>
    </location>
</feature>
<keyword evidence="5" id="KW-0808">Transferase</keyword>
<feature type="region of interest" description="Disordered" evidence="11">
    <location>
        <begin position="593"/>
        <end position="639"/>
    </location>
</feature>
<dbReference type="Pfam" id="PF02146">
    <property type="entry name" value="SIR2"/>
    <property type="match status" value="1"/>
</dbReference>
<comment type="cofactor">
    <cofactor evidence="1">
        <name>Zn(2+)</name>
        <dbReference type="ChEBI" id="CHEBI:29105"/>
    </cofactor>
</comment>
<feature type="compositionally biased region" description="Low complexity" evidence="11">
    <location>
        <begin position="593"/>
        <end position="603"/>
    </location>
</feature>
<feature type="domain" description="Deacetylase sirtuin-type" evidence="12">
    <location>
        <begin position="131"/>
        <end position="445"/>
    </location>
</feature>
<dbReference type="InterPro" id="IPR026590">
    <property type="entry name" value="Ssirtuin_cat_dom"/>
</dbReference>
<feature type="active site" description="Proton acceptor" evidence="10">
    <location>
        <position position="258"/>
    </location>
</feature>
<evidence type="ECO:0000256" key="7">
    <source>
        <dbReference type="ARBA" id="ARBA00022833"/>
    </source>
</evidence>
<evidence type="ECO:0000256" key="4">
    <source>
        <dbReference type="ARBA" id="ARBA00012928"/>
    </source>
</evidence>
<evidence type="ECO:0000313" key="13">
    <source>
        <dbReference type="Proteomes" id="UP000050795"/>
    </source>
</evidence>
<reference evidence="14 15" key="2">
    <citation type="submission" date="2023-11" db="UniProtKB">
        <authorList>
            <consortium name="WormBaseParasite"/>
        </authorList>
    </citation>
    <scope>IDENTIFICATION</scope>
</reference>
<sequence length="664" mass="73040">MDTNGSPRLHVDNSEVVVLSSGDEDELQNSHEEDSNDVAFLDGDNDDVDNDESIDSDCEIMSVEDLRGEEKWRDIQRPYERLNSLIQAGFSDPRMLLVRVFGMDEDSLPSDPNHLLSLLLTILAEPTPRHRLRHINSLDNVLALLATSTSILVITGAGISVSCGIPDFRSRDGIYARLARDFPDLSSPQAMFDMAYFTKNPVPFFKFAKELFPGQFTPSITHRLIALLESKGKLLRNYTQNIDTLEQAAGITRLIQCHGSFATATCTTCKLKVSCDSIKDAVFAQSIPRCTNCWPPKSITPEPSHEVNDSESTTNSSNLSAVDENSNSNYTPHDAASKVSSAKDEESRRKASYGVLKPDIVFFGEGLSSEFHDSLAYDVKETDLVLVMGSSLKVRPVAHIPNAVPSEIPQILINREPLSNHDFDVELLGDCDVIVSELCHRLGWEIPGVTNYTPLVEVPLNSLKNPSELPKSIPKSPDASQSNPTTGSITPTEFPSDESHADNEIQSTETIADSDEVSNAEKSSDVIAQDSSEGHTAIEVSENEDKNCVWEVASHLPPGTYTYICPNQYVFHGAEIYLEGKPGEMIISCSSSDVTSSHTSQLSPCTLFSGHEEEEEVDNEEEECASSETTDSENCSIQSSEFRRCLKRQNSPDRGPSAKRPRSL</sequence>
<feature type="compositionally biased region" description="Acidic residues" evidence="11">
    <location>
        <begin position="43"/>
        <end position="52"/>
    </location>
</feature>
<feature type="compositionally biased region" description="Polar residues" evidence="11">
    <location>
        <begin position="478"/>
        <end position="493"/>
    </location>
</feature>
<keyword evidence="6 10" id="KW-0479">Metal-binding</keyword>
<dbReference type="FunFam" id="3.30.1600.10:FF:000013">
    <property type="entry name" value="NAD-dependent protein deacetylase sirtuin-1"/>
    <property type="match status" value="1"/>
</dbReference>
<evidence type="ECO:0000256" key="1">
    <source>
        <dbReference type="ARBA" id="ARBA00001947"/>
    </source>
</evidence>
<feature type="compositionally biased region" description="Acidic residues" evidence="11">
    <location>
        <begin position="612"/>
        <end position="625"/>
    </location>
</feature>
<dbReference type="GO" id="GO:0017136">
    <property type="term" value="F:histone deacetylase activity, NAD-dependent"/>
    <property type="evidence" value="ECO:0007669"/>
    <property type="project" value="TreeGrafter"/>
</dbReference>
<keyword evidence="9" id="KW-0539">Nucleus</keyword>
<reference evidence="13" key="1">
    <citation type="submission" date="2022-06" db="EMBL/GenBank/DDBJ databases">
        <authorList>
            <person name="Berger JAMES D."/>
            <person name="Berger JAMES D."/>
        </authorList>
    </citation>
    <scope>NUCLEOTIDE SEQUENCE [LARGE SCALE GENOMIC DNA]</scope>
</reference>
<dbReference type="Gene3D" id="3.40.50.1220">
    <property type="entry name" value="TPP-binding domain"/>
    <property type="match status" value="1"/>
</dbReference>
<protein>
    <recommendedName>
        <fullName evidence="4">protein acetyllysine N-acetyltransferase</fullName>
        <ecNumber evidence="4">2.3.1.286</ecNumber>
    </recommendedName>
</protein>
<accession>A0AA85JIV9</accession>
<evidence type="ECO:0000256" key="10">
    <source>
        <dbReference type="PROSITE-ProRule" id="PRU00236"/>
    </source>
</evidence>
<dbReference type="GO" id="GO:0033553">
    <property type="term" value="C:rDNA heterochromatin"/>
    <property type="evidence" value="ECO:0007669"/>
    <property type="project" value="TreeGrafter"/>
</dbReference>
<evidence type="ECO:0000256" key="3">
    <source>
        <dbReference type="ARBA" id="ARBA00006924"/>
    </source>
</evidence>
<feature type="region of interest" description="Disordered" evidence="11">
    <location>
        <begin position="20"/>
        <end position="52"/>
    </location>
</feature>
<dbReference type="GO" id="GO:0070403">
    <property type="term" value="F:NAD+ binding"/>
    <property type="evidence" value="ECO:0007669"/>
    <property type="project" value="InterPro"/>
</dbReference>
<evidence type="ECO:0000313" key="14">
    <source>
        <dbReference type="WBParaSite" id="TREG1_23070.1"/>
    </source>
</evidence>
<evidence type="ECO:0000256" key="9">
    <source>
        <dbReference type="ARBA" id="ARBA00023242"/>
    </source>
</evidence>
<dbReference type="Proteomes" id="UP000050795">
    <property type="component" value="Unassembled WGS sequence"/>
</dbReference>
<dbReference type="InterPro" id="IPR026591">
    <property type="entry name" value="Sirtuin_cat_small_dom_sf"/>
</dbReference>
<evidence type="ECO:0000313" key="15">
    <source>
        <dbReference type="WBParaSite" id="TREG1_23070.2"/>
    </source>
</evidence>
<dbReference type="InterPro" id="IPR050134">
    <property type="entry name" value="NAD-dep_sirtuin_deacylases"/>
</dbReference>
<feature type="compositionally biased region" description="Polar residues" evidence="11">
    <location>
        <begin position="310"/>
        <end position="331"/>
    </location>
</feature>
<evidence type="ECO:0000256" key="6">
    <source>
        <dbReference type="ARBA" id="ARBA00022723"/>
    </source>
</evidence>
<dbReference type="WBParaSite" id="TREG1_23070.2">
    <property type="protein sequence ID" value="TREG1_23070.2"/>
    <property type="gene ID" value="TREG1_23070"/>
</dbReference>
<dbReference type="PROSITE" id="PS50305">
    <property type="entry name" value="SIRTUIN"/>
    <property type="match status" value="1"/>
</dbReference>
<evidence type="ECO:0000313" key="16">
    <source>
        <dbReference type="WBParaSite" id="TREG1_23070.3"/>
    </source>
</evidence>
<keyword evidence="7 10" id="KW-0862">Zinc</keyword>
<feature type="binding site" evidence="10">
    <location>
        <position position="266"/>
    </location>
    <ligand>
        <name>Zn(2+)</name>
        <dbReference type="ChEBI" id="CHEBI:29105"/>
    </ligand>
</feature>
<keyword evidence="8" id="KW-0520">NAD</keyword>
<comment type="subcellular location">
    <subcellularLocation>
        <location evidence="2">Nucleus</location>
    </subcellularLocation>
</comment>
<organism evidence="13 16">
    <name type="scientific">Trichobilharzia regenti</name>
    <name type="common">Nasal bird schistosome</name>
    <dbReference type="NCBI Taxonomy" id="157069"/>
    <lineage>
        <taxon>Eukaryota</taxon>
        <taxon>Metazoa</taxon>
        <taxon>Spiralia</taxon>
        <taxon>Lophotrochozoa</taxon>
        <taxon>Platyhelminthes</taxon>
        <taxon>Trematoda</taxon>
        <taxon>Digenea</taxon>
        <taxon>Strigeidida</taxon>
        <taxon>Schistosomatoidea</taxon>
        <taxon>Schistosomatidae</taxon>
        <taxon>Trichobilharzia</taxon>
    </lineage>
</organism>
<evidence type="ECO:0000259" key="12">
    <source>
        <dbReference type="PROSITE" id="PS50305"/>
    </source>
</evidence>
<feature type="binding site" evidence="10">
    <location>
        <position position="269"/>
    </location>
    <ligand>
        <name>Zn(2+)</name>
        <dbReference type="ChEBI" id="CHEBI:29105"/>
    </ligand>
</feature>
<feature type="region of interest" description="Disordered" evidence="11">
    <location>
        <begin position="466"/>
        <end position="540"/>
    </location>
</feature>
<dbReference type="WBParaSite" id="TREG1_23070.7">
    <property type="protein sequence ID" value="TREG1_23070.7"/>
    <property type="gene ID" value="TREG1_23070"/>
</dbReference>
<dbReference type="SUPFAM" id="SSF52467">
    <property type="entry name" value="DHS-like NAD/FAD-binding domain"/>
    <property type="match status" value="1"/>
</dbReference>
<feature type="binding site" evidence="10">
    <location>
        <position position="290"/>
    </location>
    <ligand>
        <name>Zn(2+)</name>
        <dbReference type="ChEBI" id="CHEBI:29105"/>
    </ligand>
</feature>